<evidence type="ECO:0000313" key="3">
    <source>
        <dbReference type="Proteomes" id="UP000290365"/>
    </source>
</evidence>
<reference evidence="2 3" key="1">
    <citation type="submission" date="2019-01" db="EMBL/GenBank/DDBJ databases">
        <title>Ktedonosporobacter rubrisoli SCAWS-G2.</title>
        <authorList>
            <person name="Huang Y."/>
            <person name="Yan B."/>
        </authorList>
    </citation>
    <scope>NUCLEOTIDE SEQUENCE [LARGE SCALE GENOMIC DNA]</scope>
    <source>
        <strain evidence="2 3">SCAWS-G2</strain>
    </source>
</reference>
<name>A0A4V0YYE6_KTERU</name>
<evidence type="ECO:0000256" key="1">
    <source>
        <dbReference type="SAM" id="MobiDB-lite"/>
    </source>
</evidence>
<sequence>MGRQENKPNISEPEERILTYVTDHELKAFVICLEVGQWMLDAIHEAEIEQECAELRVQFAGLLQRSEELLKLPTAQANEEREFELSFAELPCLYTAFKAYEIVIRRSKILPLTRYHLPFVEVVAALRSFDQRAVEKARIPGVQPKNQQRNRRATSQKLTSIKESAKRQQRRSRPHGNNGKLKPG</sequence>
<accession>A0A4V0YYE6</accession>
<dbReference type="RefSeq" id="WP_129886547.1">
    <property type="nucleotide sequence ID" value="NZ_CP035758.1"/>
</dbReference>
<dbReference type="KEGG" id="kbs:EPA93_07995"/>
<dbReference type="EMBL" id="CP035758">
    <property type="protein sequence ID" value="QBD75951.1"/>
    <property type="molecule type" value="Genomic_DNA"/>
</dbReference>
<dbReference type="AlphaFoldDB" id="A0A4V0YYE6"/>
<gene>
    <name evidence="2" type="ORF">EPA93_07995</name>
</gene>
<feature type="region of interest" description="Disordered" evidence="1">
    <location>
        <begin position="138"/>
        <end position="184"/>
    </location>
</feature>
<evidence type="ECO:0000313" key="2">
    <source>
        <dbReference type="EMBL" id="QBD75951.1"/>
    </source>
</evidence>
<dbReference type="Proteomes" id="UP000290365">
    <property type="component" value="Chromosome"/>
</dbReference>
<keyword evidence="3" id="KW-1185">Reference proteome</keyword>
<protein>
    <submittedName>
        <fullName evidence="2">Uncharacterized protein</fullName>
    </submittedName>
</protein>
<organism evidence="2 3">
    <name type="scientific">Ktedonosporobacter rubrisoli</name>
    <dbReference type="NCBI Taxonomy" id="2509675"/>
    <lineage>
        <taxon>Bacteria</taxon>
        <taxon>Bacillati</taxon>
        <taxon>Chloroflexota</taxon>
        <taxon>Ktedonobacteria</taxon>
        <taxon>Ktedonobacterales</taxon>
        <taxon>Ktedonosporobacteraceae</taxon>
        <taxon>Ktedonosporobacter</taxon>
    </lineage>
</organism>
<proteinExistence type="predicted"/>